<accession>A0A420K7E5</accession>
<dbReference type="EMBL" id="CP051298">
    <property type="protein sequence ID" value="QKD43713.1"/>
    <property type="molecule type" value="Genomic_DNA"/>
</dbReference>
<name>A0A420K7E5_9BURK</name>
<keyword evidence="1" id="KW-0812">Transmembrane</keyword>
<dbReference type="Proteomes" id="UP000500755">
    <property type="component" value="Chromosome"/>
</dbReference>
<evidence type="ECO:0000313" key="5">
    <source>
        <dbReference type="Proteomes" id="UP000500755"/>
    </source>
</evidence>
<keyword evidence="1" id="KW-0472">Membrane</keyword>
<dbReference type="RefSeq" id="WP_013518616.1">
    <property type="nucleotide sequence ID" value="NZ_CP051298.1"/>
</dbReference>
<reference evidence="3 4" key="1">
    <citation type="submission" date="2018-09" db="EMBL/GenBank/DDBJ databases">
        <title>Genome comparison of Alicycliphilus sp. BQ1, a polyurethanolytic bacterium, with its closest phylogenetic relatives Alicycliphilus denitrificans BC and K601, unable to attack polyurethane.</title>
        <authorList>
            <person name="Loza-Tavera H."/>
            <person name="Lozano L."/>
            <person name="Cevallos M."/>
            <person name="Maya-Lucas O."/>
            <person name="Garcia-Mena J."/>
            <person name="Hernandez J."/>
        </authorList>
    </citation>
    <scope>NUCLEOTIDE SEQUENCE [LARGE SCALE GENOMIC DNA]</scope>
    <source>
        <strain evidence="3 4">BQ1</strain>
    </source>
</reference>
<evidence type="ECO:0000313" key="2">
    <source>
        <dbReference type="EMBL" id="QKD43713.1"/>
    </source>
</evidence>
<evidence type="ECO:0000313" key="4">
    <source>
        <dbReference type="Proteomes" id="UP000216225"/>
    </source>
</evidence>
<gene>
    <name evidence="3" type="ORF">CE154_021130</name>
    <name evidence="2" type="ORF">HF896_08845</name>
</gene>
<dbReference type="Pfam" id="PF12279">
    <property type="entry name" value="DUF3619"/>
    <property type="match status" value="1"/>
</dbReference>
<proteinExistence type="predicted"/>
<dbReference type="EMBL" id="NKDB02000006">
    <property type="protein sequence ID" value="RKJ94202.1"/>
    <property type="molecule type" value="Genomic_DNA"/>
</dbReference>
<dbReference type="OMA" id="AGIYQWQ"/>
<dbReference type="AlphaFoldDB" id="A0A420K7E5"/>
<dbReference type="InterPro" id="IPR022064">
    <property type="entry name" value="DUF3619"/>
</dbReference>
<reference evidence="2 5" key="2">
    <citation type="submission" date="2020-05" db="EMBL/GenBank/DDBJ databases">
        <title>Complete genome sequence of Alicycliphilus denitrificans DP3.</title>
        <authorList>
            <person name="Chen X."/>
        </authorList>
    </citation>
    <scope>NUCLEOTIDE SEQUENCE [LARGE SCALE GENOMIC DNA]</scope>
    <source>
        <strain evidence="2 5">DP3</strain>
    </source>
</reference>
<sequence>MNRTTEPTMQAAQAADAYARRLAARLTHGNADLPYDITERLRAARMQALARRKRPVSLPVRETAAAPQVVSNGSTAALGGWGREDGTWWRALVSAVPLAALVVGLFFVNMVQDDAVATEIAEVDAALLTDDLPPSAYADPGFLQFLKSANQTR</sequence>
<protein>
    <submittedName>
        <fullName evidence="3">DUF3619 family protein</fullName>
    </submittedName>
</protein>
<organism evidence="3 4">
    <name type="scientific">Alicycliphilus denitrificans</name>
    <dbReference type="NCBI Taxonomy" id="179636"/>
    <lineage>
        <taxon>Bacteria</taxon>
        <taxon>Pseudomonadati</taxon>
        <taxon>Pseudomonadota</taxon>
        <taxon>Betaproteobacteria</taxon>
        <taxon>Burkholderiales</taxon>
        <taxon>Comamonadaceae</taxon>
        <taxon>Alicycliphilus</taxon>
    </lineage>
</organism>
<evidence type="ECO:0000313" key="3">
    <source>
        <dbReference type="EMBL" id="RKJ94202.1"/>
    </source>
</evidence>
<keyword evidence="1" id="KW-1133">Transmembrane helix</keyword>
<dbReference type="Proteomes" id="UP000216225">
    <property type="component" value="Unassembled WGS sequence"/>
</dbReference>
<evidence type="ECO:0000256" key="1">
    <source>
        <dbReference type="SAM" id="Phobius"/>
    </source>
</evidence>
<feature type="transmembrane region" description="Helical" evidence="1">
    <location>
        <begin position="88"/>
        <end position="108"/>
    </location>
</feature>